<dbReference type="Proteomes" id="UP001211097">
    <property type="component" value="Chromosome"/>
</dbReference>
<evidence type="ECO:0000313" key="2">
    <source>
        <dbReference type="EMBL" id="BDT77330.1"/>
    </source>
</evidence>
<evidence type="ECO:0000259" key="1">
    <source>
        <dbReference type="PROSITE" id="PS50801"/>
    </source>
</evidence>
<dbReference type="Pfam" id="PF01740">
    <property type="entry name" value="STAS"/>
    <property type="match status" value="1"/>
</dbReference>
<accession>A0A9C7CDK0</accession>
<feature type="domain" description="STAS" evidence="1">
    <location>
        <begin position="7"/>
        <end position="125"/>
    </location>
</feature>
<proteinExistence type="predicted"/>
<dbReference type="RefSeq" id="WP_281741672.1">
    <property type="nucleotide sequence ID" value="NZ_AP026973.1"/>
</dbReference>
<protein>
    <recommendedName>
        <fullName evidence="1">STAS domain-containing protein</fullName>
    </recommendedName>
</protein>
<reference evidence="2" key="1">
    <citation type="submission" date="2022-11" db="EMBL/GenBank/DDBJ databases">
        <title>Complete Genome Sequences of three Polynucleobacter sp. Subcluster PnecC Strains KF022, KF023, and KF032 Isolated from a Shallow Eutrophic Lake in Japan.</title>
        <authorList>
            <person name="Ogata Y."/>
            <person name="Watanabe K."/>
            <person name="Takemine S."/>
            <person name="Shindo C."/>
            <person name="Kurokawa R."/>
            <person name="Suda W."/>
        </authorList>
    </citation>
    <scope>NUCLEOTIDE SEQUENCE</scope>
    <source>
        <strain evidence="2">KF023</strain>
    </source>
</reference>
<dbReference type="EMBL" id="AP026973">
    <property type="protein sequence ID" value="BDT77330.1"/>
    <property type="molecule type" value="Genomic_DNA"/>
</dbReference>
<dbReference type="SUPFAM" id="SSF52091">
    <property type="entry name" value="SpoIIaa-like"/>
    <property type="match status" value="1"/>
</dbReference>
<dbReference type="AlphaFoldDB" id="A0A9C7CDK0"/>
<dbReference type="InterPro" id="IPR002645">
    <property type="entry name" value="STAS_dom"/>
</dbReference>
<dbReference type="Gene3D" id="3.30.750.24">
    <property type="entry name" value="STAS domain"/>
    <property type="match status" value="1"/>
</dbReference>
<dbReference type="KEGG" id="pyt:PKF023_11330"/>
<name>A0A9C7CDK0_9BURK</name>
<sequence length="125" mass="13279">MSSTSSSNVVATKVKNCLIVTVGEDLSGGGLEEVRRVVLRDVHEKGCLSIIFELSALKFMDTFEFQGLKTVSEMASILGAQAMFVGMQPGIVFHLITNDVETSGLNAALDLNEALEKLGITDAAS</sequence>
<organism evidence="2">
    <name type="scientific">Polynucleobacter yangtzensis</name>
    <dbReference type="NCBI Taxonomy" id="1743159"/>
    <lineage>
        <taxon>Bacteria</taxon>
        <taxon>Pseudomonadati</taxon>
        <taxon>Pseudomonadota</taxon>
        <taxon>Betaproteobacteria</taxon>
        <taxon>Burkholderiales</taxon>
        <taxon>Burkholderiaceae</taxon>
        <taxon>Polynucleobacter</taxon>
    </lineage>
</organism>
<dbReference type="InterPro" id="IPR036513">
    <property type="entry name" value="STAS_dom_sf"/>
</dbReference>
<dbReference type="PROSITE" id="PS50801">
    <property type="entry name" value="STAS"/>
    <property type="match status" value="1"/>
</dbReference>
<gene>
    <name evidence="2" type="ORF">PKF023_11330</name>
</gene>